<comment type="catalytic activity">
    <reaction evidence="9">
        <text>a 5'-end NAD(+)-phospho-ribonucleoside in mRNA + H2O = a 5'-end phospho-adenosine-phospho-ribonucleoside in mRNA + beta-nicotinamide D-ribonucleotide + 2 H(+)</text>
        <dbReference type="Rhea" id="RHEA:60876"/>
        <dbReference type="Rhea" id="RHEA-COMP:15698"/>
        <dbReference type="Rhea" id="RHEA-COMP:15719"/>
        <dbReference type="ChEBI" id="CHEBI:14649"/>
        <dbReference type="ChEBI" id="CHEBI:15377"/>
        <dbReference type="ChEBI" id="CHEBI:15378"/>
        <dbReference type="ChEBI" id="CHEBI:144029"/>
        <dbReference type="ChEBI" id="CHEBI:144051"/>
    </reaction>
    <physiologicalReaction direction="left-to-right" evidence="9">
        <dbReference type="Rhea" id="RHEA:60877"/>
    </physiologicalReaction>
</comment>
<name>A0A850PBX4_9PROT</name>
<dbReference type="Gene3D" id="3.90.79.10">
    <property type="entry name" value="Nucleoside Triphosphate Pyrophosphohydrolase"/>
    <property type="match status" value="1"/>
</dbReference>
<comment type="similarity">
    <text evidence="3">Belongs to the Nudix hydrolase family. NudC subfamily.</text>
</comment>
<keyword evidence="8" id="KW-0520">NAD</keyword>
<accession>A0A850PBX4</accession>
<dbReference type="GO" id="GO:0046872">
    <property type="term" value="F:metal ion binding"/>
    <property type="evidence" value="ECO:0007669"/>
    <property type="project" value="UniProtKB-KW"/>
</dbReference>
<evidence type="ECO:0000256" key="10">
    <source>
        <dbReference type="RuleBase" id="RU003476"/>
    </source>
</evidence>
<evidence type="ECO:0000313" key="13">
    <source>
        <dbReference type="Proteomes" id="UP000585665"/>
    </source>
</evidence>
<dbReference type="SUPFAM" id="SSF55811">
    <property type="entry name" value="Nudix"/>
    <property type="match status" value="1"/>
</dbReference>
<comment type="cofactor">
    <cofactor evidence="2">
        <name>Zn(2+)</name>
        <dbReference type="ChEBI" id="CHEBI:29105"/>
    </cofactor>
</comment>
<keyword evidence="6 10" id="KW-0378">Hydrolase</keyword>
<dbReference type="GO" id="GO:0035529">
    <property type="term" value="F:NADH pyrophosphatase activity"/>
    <property type="evidence" value="ECO:0007669"/>
    <property type="project" value="TreeGrafter"/>
</dbReference>
<dbReference type="EC" id="3.6.1.22" evidence="4"/>
<dbReference type="GO" id="GO:0019677">
    <property type="term" value="P:NAD+ catabolic process"/>
    <property type="evidence" value="ECO:0007669"/>
    <property type="project" value="TreeGrafter"/>
</dbReference>
<keyword evidence="5" id="KW-0479">Metal-binding</keyword>
<dbReference type="PRINTS" id="PR00502">
    <property type="entry name" value="NUDIXFAMILY"/>
</dbReference>
<evidence type="ECO:0000256" key="6">
    <source>
        <dbReference type="ARBA" id="ARBA00022801"/>
    </source>
</evidence>
<dbReference type="PANTHER" id="PTHR42904">
    <property type="entry name" value="NUDIX HYDROLASE, NUDC SUBFAMILY"/>
    <property type="match status" value="1"/>
</dbReference>
<evidence type="ECO:0000256" key="4">
    <source>
        <dbReference type="ARBA" id="ARBA00012381"/>
    </source>
</evidence>
<protein>
    <recommendedName>
        <fullName evidence="4">NAD(+) diphosphatase</fullName>
        <ecNumber evidence="4">3.6.1.22</ecNumber>
    </recommendedName>
</protein>
<dbReference type="PANTHER" id="PTHR42904:SF6">
    <property type="entry name" value="NAD-CAPPED RNA HYDROLASE NUDT12"/>
    <property type="match status" value="1"/>
</dbReference>
<keyword evidence="7" id="KW-0460">Magnesium</keyword>
<dbReference type="InterPro" id="IPR015797">
    <property type="entry name" value="NUDIX_hydrolase-like_dom_sf"/>
</dbReference>
<dbReference type="NCBIfam" id="NF001299">
    <property type="entry name" value="PRK00241.1"/>
    <property type="match status" value="1"/>
</dbReference>
<dbReference type="Pfam" id="PF00293">
    <property type="entry name" value="NUDIX"/>
    <property type="match status" value="1"/>
</dbReference>
<dbReference type="GO" id="GO:0006742">
    <property type="term" value="P:NADP+ catabolic process"/>
    <property type="evidence" value="ECO:0007669"/>
    <property type="project" value="TreeGrafter"/>
</dbReference>
<comment type="caution">
    <text evidence="12">The sequence shown here is derived from an EMBL/GenBank/DDBJ whole genome shotgun (WGS) entry which is preliminary data.</text>
</comment>
<dbReference type="InterPro" id="IPR049734">
    <property type="entry name" value="NudC-like_C"/>
</dbReference>
<dbReference type="PROSITE" id="PS51462">
    <property type="entry name" value="NUDIX"/>
    <property type="match status" value="1"/>
</dbReference>
<dbReference type="InterPro" id="IPR000086">
    <property type="entry name" value="NUDIX_hydrolase_dom"/>
</dbReference>
<sequence length="165" mass="18153">ANLRAEGGHKLVCSAEPKHVAFPRTDPVVIMLVRHAERALLARGTRFPPERRTLSALAGFVEPGESAEEAVAREVHEETGLRVGDICYHSSQPWPFPGSLMLGFTAVARDDALTLDPTEIAEARWLSRADLRARRDEDFTLPGPAAIARRLIHDWLIEDGGPGLF</sequence>
<evidence type="ECO:0000256" key="2">
    <source>
        <dbReference type="ARBA" id="ARBA00001947"/>
    </source>
</evidence>
<dbReference type="InterPro" id="IPR050241">
    <property type="entry name" value="NAD-cap_RNA_hydrolase_NudC"/>
</dbReference>
<dbReference type="Proteomes" id="UP000585665">
    <property type="component" value="Unassembled WGS sequence"/>
</dbReference>
<evidence type="ECO:0000259" key="11">
    <source>
        <dbReference type="PROSITE" id="PS51462"/>
    </source>
</evidence>
<comment type="cofactor">
    <cofactor evidence="1">
        <name>Mg(2+)</name>
        <dbReference type="ChEBI" id="CHEBI:18420"/>
    </cofactor>
</comment>
<gene>
    <name evidence="12" type="primary">nudC</name>
    <name evidence="12" type="ORF">HUK82_06265</name>
</gene>
<keyword evidence="13" id="KW-1185">Reference proteome</keyword>
<evidence type="ECO:0000256" key="3">
    <source>
        <dbReference type="ARBA" id="ARBA00009595"/>
    </source>
</evidence>
<dbReference type="PROSITE" id="PS00893">
    <property type="entry name" value="NUDIX_BOX"/>
    <property type="match status" value="1"/>
</dbReference>
<dbReference type="InterPro" id="IPR020476">
    <property type="entry name" value="Nudix_hydrolase"/>
</dbReference>
<dbReference type="InterPro" id="IPR020084">
    <property type="entry name" value="NUDIX_hydrolase_CS"/>
</dbReference>
<dbReference type="RefSeq" id="WP_176613142.1">
    <property type="nucleotide sequence ID" value="NZ_JABXXR010000030.1"/>
</dbReference>
<proteinExistence type="inferred from homology"/>
<evidence type="ECO:0000256" key="9">
    <source>
        <dbReference type="ARBA" id="ARBA00023679"/>
    </source>
</evidence>
<reference evidence="12 13" key="1">
    <citation type="submission" date="2020-06" db="EMBL/GenBank/DDBJ databases">
        <title>Description of novel acetic acid bacteria.</title>
        <authorList>
            <person name="Sombolestani A."/>
        </authorList>
    </citation>
    <scope>NUCLEOTIDE SEQUENCE [LARGE SCALE GENOMIC DNA]</scope>
    <source>
        <strain evidence="12 13">LMG 27010</strain>
    </source>
</reference>
<evidence type="ECO:0000313" key="12">
    <source>
        <dbReference type="EMBL" id="NVN40169.1"/>
    </source>
</evidence>
<evidence type="ECO:0000256" key="8">
    <source>
        <dbReference type="ARBA" id="ARBA00023027"/>
    </source>
</evidence>
<dbReference type="GO" id="GO:0005829">
    <property type="term" value="C:cytosol"/>
    <property type="evidence" value="ECO:0007669"/>
    <property type="project" value="TreeGrafter"/>
</dbReference>
<feature type="non-terminal residue" evidence="12">
    <location>
        <position position="1"/>
    </location>
</feature>
<evidence type="ECO:0000256" key="1">
    <source>
        <dbReference type="ARBA" id="ARBA00001946"/>
    </source>
</evidence>
<dbReference type="EMBL" id="JABXXR010000030">
    <property type="protein sequence ID" value="NVN40169.1"/>
    <property type="molecule type" value="Genomic_DNA"/>
</dbReference>
<organism evidence="12 13">
    <name type="scientific">Ameyamaea chiangmaiensis</name>
    <dbReference type="NCBI Taxonomy" id="442969"/>
    <lineage>
        <taxon>Bacteria</taxon>
        <taxon>Pseudomonadati</taxon>
        <taxon>Pseudomonadota</taxon>
        <taxon>Alphaproteobacteria</taxon>
        <taxon>Acetobacterales</taxon>
        <taxon>Acetobacteraceae</taxon>
        <taxon>Ameyamaea</taxon>
    </lineage>
</organism>
<dbReference type="AlphaFoldDB" id="A0A850PBX4"/>
<dbReference type="CDD" id="cd03429">
    <property type="entry name" value="NUDIX_NADH_pyrophosphatase_Nudt13"/>
    <property type="match status" value="1"/>
</dbReference>
<evidence type="ECO:0000256" key="5">
    <source>
        <dbReference type="ARBA" id="ARBA00022723"/>
    </source>
</evidence>
<feature type="domain" description="Nudix hydrolase" evidence="11">
    <location>
        <begin position="23"/>
        <end position="153"/>
    </location>
</feature>
<evidence type="ECO:0000256" key="7">
    <source>
        <dbReference type="ARBA" id="ARBA00022842"/>
    </source>
</evidence>